<dbReference type="RefSeq" id="WP_057827818.1">
    <property type="nucleotide sequence ID" value="NZ_BAAACL010000001.1"/>
</dbReference>
<dbReference type="EMBL" id="BJUI01000018">
    <property type="protein sequence ID" value="GEK42338.1"/>
    <property type="molecule type" value="Genomic_DNA"/>
</dbReference>
<dbReference type="Proteomes" id="UP000321722">
    <property type="component" value="Unassembled WGS sequence"/>
</dbReference>
<keyword evidence="2" id="KW-1185">Reference proteome</keyword>
<dbReference type="GeneID" id="29933639"/>
<protein>
    <submittedName>
        <fullName evidence="1">Uncharacterized protein</fullName>
    </submittedName>
</protein>
<proteinExistence type="predicted"/>
<gene>
    <name evidence="1" type="ORF">LAV01_11700</name>
</gene>
<sequence length="64" mass="7474">MSKRNEKRSVLKKRKRRMNYNGIKPGNLVQWQGMKYKVVALLKQGCLLLDNGAKPKAKECERIE</sequence>
<comment type="caution">
    <text evidence="1">The sequence shown here is derived from an EMBL/GenBank/DDBJ whole genome shotgun (WGS) entry which is preliminary data.</text>
</comment>
<accession>A0A510WT40</accession>
<evidence type="ECO:0000313" key="2">
    <source>
        <dbReference type="Proteomes" id="UP000321722"/>
    </source>
</evidence>
<name>A0A510WT40_9LACO</name>
<reference evidence="1 2" key="1">
    <citation type="submission" date="2019-07" db="EMBL/GenBank/DDBJ databases">
        <title>Whole genome shotgun sequence of Lactobacillus aviarius subsp. aviarius NBRC 102162.</title>
        <authorList>
            <person name="Hosoyama A."/>
            <person name="Uohara A."/>
            <person name="Ohji S."/>
            <person name="Ichikawa N."/>
        </authorList>
    </citation>
    <scope>NUCLEOTIDE SEQUENCE [LARGE SCALE GENOMIC DNA]</scope>
    <source>
        <strain evidence="1 2">NBRC 102162</strain>
    </source>
</reference>
<evidence type="ECO:0000313" key="1">
    <source>
        <dbReference type="EMBL" id="GEK42338.1"/>
    </source>
</evidence>
<dbReference type="AlphaFoldDB" id="A0A510WT40"/>
<organism evidence="1 2">
    <name type="scientific">Ligilactobacillus aviarius</name>
    <dbReference type="NCBI Taxonomy" id="1606"/>
    <lineage>
        <taxon>Bacteria</taxon>
        <taxon>Bacillati</taxon>
        <taxon>Bacillota</taxon>
        <taxon>Bacilli</taxon>
        <taxon>Lactobacillales</taxon>
        <taxon>Lactobacillaceae</taxon>
        <taxon>Ligilactobacillus</taxon>
    </lineage>
</organism>